<protein>
    <submittedName>
        <fullName evidence="1">Uncharacterized protein</fullName>
    </submittedName>
</protein>
<name>A0ABD3TSH3_9LAMI</name>
<keyword evidence="2" id="KW-1185">Reference proteome</keyword>
<proteinExistence type="predicted"/>
<dbReference type="Proteomes" id="UP001634393">
    <property type="component" value="Unassembled WGS sequence"/>
</dbReference>
<evidence type="ECO:0000313" key="2">
    <source>
        <dbReference type="Proteomes" id="UP001634393"/>
    </source>
</evidence>
<comment type="caution">
    <text evidence="1">The sequence shown here is derived from an EMBL/GenBank/DDBJ whole genome shotgun (WGS) entry which is preliminary data.</text>
</comment>
<dbReference type="AlphaFoldDB" id="A0ABD3TSH3"/>
<dbReference type="EMBL" id="JBJXBP010000003">
    <property type="protein sequence ID" value="KAL3839378.1"/>
    <property type="molecule type" value="Genomic_DNA"/>
</dbReference>
<gene>
    <name evidence="1" type="ORF">ACJIZ3_023969</name>
</gene>
<evidence type="ECO:0000313" key="1">
    <source>
        <dbReference type="EMBL" id="KAL3839378.1"/>
    </source>
</evidence>
<reference evidence="1 2" key="1">
    <citation type="submission" date="2024-12" db="EMBL/GenBank/DDBJ databases">
        <title>The unique morphological basis and parallel evolutionary history of personate flowers in Penstemon.</title>
        <authorList>
            <person name="Depatie T.H."/>
            <person name="Wessinger C.A."/>
        </authorList>
    </citation>
    <scope>NUCLEOTIDE SEQUENCE [LARGE SCALE GENOMIC DNA]</scope>
    <source>
        <strain evidence="1">WTNN_2</strain>
        <tissue evidence="1">Leaf</tissue>
    </source>
</reference>
<accession>A0ABD3TSH3</accession>
<sequence>MQRKTVTIVSKKEAAFILKPAIKYTTRRKSSGNIRSSGRSLVVLATKYALNLYICSCKNLSDP</sequence>
<organism evidence="1 2">
    <name type="scientific">Penstemon smallii</name>
    <dbReference type="NCBI Taxonomy" id="265156"/>
    <lineage>
        <taxon>Eukaryota</taxon>
        <taxon>Viridiplantae</taxon>
        <taxon>Streptophyta</taxon>
        <taxon>Embryophyta</taxon>
        <taxon>Tracheophyta</taxon>
        <taxon>Spermatophyta</taxon>
        <taxon>Magnoliopsida</taxon>
        <taxon>eudicotyledons</taxon>
        <taxon>Gunneridae</taxon>
        <taxon>Pentapetalae</taxon>
        <taxon>asterids</taxon>
        <taxon>lamiids</taxon>
        <taxon>Lamiales</taxon>
        <taxon>Plantaginaceae</taxon>
        <taxon>Cheloneae</taxon>
        <taxon>Penstemon</taxon>
    </lineage>
</organism>